<feature type="domain" description="GH10" evidence="5">
    <location>
        <begin position="196"/>
        <end position="425"/>
    </location>
</feature>
<keyword evidence="7" id="KW-1185">Reference proteome</keyword>
<dbReference type="GO" id="GO:0031176">
    <property type="term" value="F:endo-1,4-beta-xylanase activity"/>
    <property type="evidence" value="ECO:0007669"/>
    <property type="project" value="UniProtKB-ARBA"/>
</dbReference>
<dbReference type="SMART" id="SM00633">
    <property type="entry name" value="Glyco_10"/>
    <property type="match status" value="1"/>
</dbReference>
<dbReference type="PANTHER" id="PTHR31490:SF1">
    <property type="entry name" value="ENDO-1,4-BETA-XYLANASE 1"/>
    <property type="match status" value="1"/>
</dbReference>
<gene>
    <name evidence="6" type="ORF">TSOC_006806</name>
</gene>
<evidence type="ECO:0000256" key="3">
    <source>
        <dbReference type="ARBA" id="ARBA00023277"/>
    </source>
</evidence>
<keyword evidence="6" id="KW-0858">Xylan degradation</keyword>
<protein>
    <submittedName>
        <fullName evidence="6">Putative endo-1,4-beta-xylanase C</fullName>
    </submittedName>
</protein>
<dbReference type="GO" id="GO:0045493">
    <property type="term" value="P:xylan catabolic process"/>
    <property type="evidence" value="ECO:0007669"/>
    <property type="project" value="UniProtKB-KW"/>
</dbReference>
<organism evidence="6 7">
    <name type="scientific">Tetrabaena socialis</name>
    <dbReference type="NCBI Taxonomy" id="47790"/>
    <lineage>
        <taxon>Eukaryota</taxon>
        <taxon>Viridiplantae</taxon>
        <taxon>Chlorophyta</taxon>
        <taxon>core chlorophytes</taxon>
        <taxon>Chlorophyceae</taxon>
        <taxon>CS clade</taxon>
        <taxon>Chlamydomonadales</taxon>
        <taxon>Tetrabaenaceae</taxon>
        <taxon>Tetrabaena</taxon>
    </lineage>
</organism>
<evidence type="ECO:0000313" key="6">
    <source>
        <dbReference type="EMBL" id="PNH06784.1"/>
    </source>
</evidence>
<proteinExistence type="inferred from homology"/>
<evidence type="ECO:0000313" key="7">
    <source>
        <dbReference type="Proteomes" id="UP000236333"/>
    </source>
</evidence>
<dbReference type="InterPro" id="IPR044846">
    <property type="entry name" value="GH10"/>
</dbReference>
<evidence type="ECO:0000256" key="1">
    <source>
        <dbReference type="ARBA" id="ARBA00007495"/>
    </source>
</evidence>
<evidence type="ECO:0000259" key="5">
    <source>
        <dbReference type="SMART" id="SM00633"/>
    </source>
</evidence>
<dbReference type="EMBL" id="PGGS01000215">
    <property type="protein sequence ID" value="PNH06784.1"/>
    <property type="molecule type" value="Genomic_DNA"/>
</dbReference>
<comment type="caution">
    <text evidence="6">The sequence shown here is derived from an EMBL/GenBank/DDBJ whole genome shotgun (WGS) entry which is preliminary data.</text>
</comment>
<dbReference type="Gene3D" id="3.20.20.80">
    <property type="entry name" value="Glycosidases"/>
    <property type="match status" value="1"/>
</dbReference>
<dbReference type="InterPro" id="IPR001000">
    <property type="entry name" value="GH10_dom"/>
</dbReference>
<sequence>MIDVPNPSSSPLFNFTAGKVYAACFWLRSATPVPKGGVSLAVNLIEAQVYSWLAGGSTAVSTRWSRAYFANFKPSRNATAYVTLDVGSYSGTFLVDDFRLTSTPSRAEEYAAYVNSTNVAARIEAHRKGNFQLRFLNAAGVALAGARLASLRLRLVRHDFPFGTAMNAAVVPAGRLSWYQSVVKKHYNALVPEVSFKWPSYEPVQGQYLASYNLIINNLIKFATDNDFSGCANYREYLKTRITRDVGLFKGKFQSFDVFNEILHELQFVEGCAGMWPGILYDGFRWAAAADPTAQLCLNDYGLITGDDWQAMVTLVKAMLAAKVPINCIGVQPRFDALAALNLTLLVTEFNFYTYWGSEGPVWEGSGEEHAALYDEYIRYWFSLPYIKGMLMWGFWDSLNWIKNGGVYYANGTAKASATKLSSLWGSVWNTTLAASNVGLSDTGVYGPYRGFYGKYEYEIKHGSKQYTGYAEFPAKSGAAQTVTVTLR</sequence>
<name>A0A2J8A2P2_9CHLO</name>
<evidence type="ECO:0000256" key="4">
    <source>
        <dbReference type="ARBA" id="ARBA00023326"/>
    </source>
</evidence>
<comment type="similarity">
    <text evidence="1">Belongs to the glycosyl hydrolase 10 (cellulase F) family.</text>
</comment>
<dbReference type="InterPro" id="IPR017853">
    <property type="entry name" value="GH"/>
</dbReference>
<accession>A0A2J8A2P2</accession>
<keyword evidence="6" id="KW-0326">Glycosidase</keyword>
<keyword evidence="3" id="KW-0119">Carbohydrate metabolism</keyword>
<dbReference type="AlphaFoldDB" id="A0A2J8A2P2"/>
<reference evidence="6 7" key="1">
    <citation type="journal article" date="2017" name="Mol. Biol. Evol.">
        <title>The 4-celled Tetrabaena socialis nuclear genome reveals the essential components for genetic control of cell number at the origin of multicellularity in the volvocine lineage.</title>
        <authorList>
            <person name="Featherston J."/>
            <person name="Arakaki Y."/>
            <person name="Hanschen E.R."/>
            <person name="Ferris P.J."/>
            <person name="Michod R.E."/>
            <person name="Olson B.J.S.C."/>
            <person name="Nozaki H."/>
            <person name="Durand P.M."/>
        </authorList>
    </citation>
    <scope>NUCLEOTIDE SEQUENCE [LARGE SCALE GENOMIC DNA]</scope>
    <source>
        <strain evidence="6 7">NIES-571</strain>
    </source>
</reference>
<dbReference type="OrthoDB" id="3055998at2759"/>
<dbReference type="SUPFAM" id="SSF51445">
    <property type="entry name" value="(Trans)glycosidases"/>
    <property type="match status" value="1"/>
</dbReference>
<dbReference type="Pfam" id="PF00331">
    <property type="entry name" value="Glyco_hydro_10"/>
    <property type="match status" value="1"/>
</dbReference>
<keyword evidence="4" id="KW-0624">Polysaccharide degradation</keyword>
<dbReference type="PANTHER" id="PTHR31490">
    <property type="entry name" value="GLYCOSYL HYDROLASE"/>
    <property type="match status" value="1"/>
</dbReference>
<evidence type="ECO:0000256" key="2">
    <source>
        <dbReference type="ARBA" id="ARBA00022801"/>
    </source>
</evidence>
<dbReference type="Gene3D" id="2.60.120.260">
    <property type="entry name" value="Galactose-binding domain-like"/>
    <property type="match status" value="1"/>
</dbReference>
<keyword evidence="2 6" id="KW-0378">Hydrolase</keyword>
<dbReference type="Proteomes" id="UP000236333">
    <property type="component" value="Unassembled WGS sequence"/>
</dbReference>